<name>A0A3S1BW75_9CYAN</name>
<dbReference type="Proteomes" id="UP000271624">
    <property type="component" value="Unassembled WGS sequence"/>
</dbReference>
<accession>A0A3S1BW75</accession>
<organism evidence="1 2">
    <name type="scientific">Dulcicalothrix desertica PCC 7102</name>
    <dbReference type="NCBI Taxonomy" id="232991"/>
    <lineage>
        <taxon>Bacteria</taxon>
        <taxon>Bacillati</taxon>
        <taxon>Cyanobacteriota</taxon>
        <taxon>Cyanophyceae</taxon>
        <taxon>Nostocales</taxon>
        <taxon>Calotrichaceae</taxon>
        <taxon>Dulcicalothrix</taxon>
    </lineage>
</organism>
<dbReference type="EMBL" id="RSCL01000039">
    <property type="protein sequence ID" value="RUS95899.1"/>
    <property type="molecule type" value="Genomic_DNA"/>
</dbReference>
<dbReference type="AlphaFoldDB" id="A0A3S1BW75"/>
<comment type="caution">
    <text evidence="1">The sequence shown here is derived from an EMBL/GenBank/DDBJ whole genome shotgun (WGS) entry which is preliminary data.</text>
</comment>
<reference evidence="1" key="2">
    <citation type="journal article" date="2019" name="Genome Biol. Evol.">
        <title>Day and night: Metabolic profiles and evolutionary relationships of six axenic non-marine cyanobacteria.</title>
        <authorList>
            <person name="Will S.E."/>
            <person name="Henke P."/>
            <person name="Boedeker C."/>
            <person name="Huang S."/>
            <person name="Brinkmann H."/>
            <person name="Rohde M."/>
            <person name="Jarek M."/>
            <person name="Friedl T."/>
            <person name="Seufert S."/>
            <person name="Schumacher M."/>
            <person name="Overmann J."/>
            <person name="Neumann-Schaal M."/>
            <person name="Petersen J."/>
        </authorList>
    </citation>
    <scope>NUCLEOTIDE SEQUENCE [LARGE SCALE GENOMIC DNA]</scope>
    <source>
        <strain evidence="1">PCC 7102</strain>
    </source>
</reference>
<evidence type="ECO:0000313" key="2">
    <source>
        <dbReference type="Proteomes" id="UP000271624"/>
    </source>
</evidence>
<gene>
    <name evidence="1" type="ORF">DSM106972_089120</name>
</gene>
<protein>
    <submittedName>
        <fullName evidence="1">Uncharacterized protein</fullName>
    </submittedName>
</protein>
<proteinExistence type="predicted"/>
<evidence type="ECO:0000313" key="1">
    <source>
        <dbReference type="EMBL" id="RUS95899.1"/>
    </source>
</evidence>
<keyword evidence="2" id="KW-1185">Reference proteome</keyword>
<reference evidence="1" key="1">
    <citation type="submission" date="2018-12" db="EMBL/GenBank/DDBJ databases">
        <authorList>
            <person name="Will S."/>
            <person name="Neumann-Schaal M."/>
            <person name="Henke P."/>
        </authorList>
    </citation>
    <scope>NUCLEOTIDE SEQUENCE</scope>
    <source>
        <strain evidence="1">PCC 7102</strain>
    </source>
</reference>
<dbReference type="Gene3D" id="3.20.20.140">
    <property type="entry name" value="Metal-dependent hydrolases"/>
    <property type="match status" value="1"/>
</dbReference>
<sequence length="228" mass="26291">MLQLKKLSIRYTELHNHYNGVLTPEELMRVGNYGENYGQALRNLWNYFKNKSREGFVLRNILKQEGIITDDGSNEFPEQLDSETAQNIVSNLLSALGNTPYNLAYQFRNQMLRANQGVSQKQVLWAVVENLKRQDIRYVELQGSLPANVSFRDFREMLEGETFIDIRFLQLLSTKRLVKKPTDLNKLLTKNDLKALNAVGSRWTVGLDIAGPEESEFTQEGMKRFQAI</sequence>